<dbReference type="OrthoDB" id="5596414at2759"/>
<evidence type="ECO:0000256" key="1">
    <source>
        <dbReference type="ARBA" id="ARBA00022723"/>
    </source>
</evidence>
<feature type="region of interest" description="Disordered" evidence="6">
    <location>
        <begin position="134"/>
        <end position="155"/>
    </location>
</feature>
<keyword evidence="9" id="KW-1185">Reference proteome</keyword>
<evidence type="ECO:0000256" key="3">
    <source>
        <dbReference type="ARBA" id="ARBA00022771"/>
    </source>
</evidence>
<dbReference type="FunFam" id="3.30.160.60:FF:000100">
    <property type="entry name" value="Zinc finger 45-like"/>
    <property type="match status" value="1"/>
</dbReference>
<reference evidence="8 9" key="1">
    <citation type="journal article" date="2013" name="PLoS Genet.">
        <title>The genome and development-dependent transcriptomes of Pyronema confluens: a window into fungal evolution.</title>
        <authorList>
            <person name="Traeger S."/>
            <person name="Altegoer F."/>
            <person name="Freitag M."/>
            <person name="Gabaldon T."/>
            <person name="Kempken F."/>
            <person name="Kumar A."/>
            <person name="Marcet-Houben M."/>
            <person name="Poggeler S."/>
            <person name="Stajich J.E."/>
            <person name="Nowrousian M."/>
        </authorList>
    </citation>
    <scope>NUCLEOTIDE SEQUENCE [LARGE SCALE GENOMIC DNA]</scope>
    <source>
        <strain evidence="9">CBS 100304</strain>
        <tissue evidence="8">Vegetative mycelium</tissue>
    </source>
</reference>
<organism evidence="8 9">
    <name type="scientific">Pyronema omphalodes (strain CBS 100304)</name>
    <name type="common">Pyronema confluens</name>
    <dbReference type="NCBI Taxonomy" id="1076935"/>
    <lineage>
        <taxon>Eukaryota</taxon>
        <taxon>Fungi</taxon>
        <taxon>Dikarya</taxon>
        <taxon>Ascomycota</taxon>
        <taxon>Pezizomycotina</taxon>
        <taxon>Pezizomycetes</taxon>
        <taxon>Pezizales</taxon>
        <taxon>Pyronemataceae</taxon>
        <taxon>Pyronema</taxon>
    </lineage>
</organism>
<evidence type="ECO:0000313" key="8">
    <source>
        <dbReference type="EMBL" id="CCX06124.1"/>
    </source>
</evidence>
<accession>U4L7L2</accession>
<feature type="domain" description="C2H2-type" evidence="7">
    <location>
        <begin position="114"/>
        <end position="147"/>
    </location>
</feature>
<dbReference type="InterPro" id="IPR036236">
    <property type="entry name" value="Znf_C2H2_sf"/>
</dbReference>
<keyword evidence="3 5" id="KW-0863">Zinc-finger</keyword>
<evidence type="ECO:0000256" key="6">
    <source>
        <dbReference type="SAM" id="MobiDB-lite"/>
    </source>
</evidence>
<evidence type="ECO:0000256" key="2">
    <source>
        <dbReference type="ARBA" id="ARBA00022737"/>
    </source>
</evidence>
<proteinExistence type="predicted"/>
<protein>
    <recommendedName>
        <fullName evidence="7">C2H2-type domain-containing protein</fullName>
    </recommendedName>
</protein>
<dbReference type="EMBL" id="HF935280">
    <property type="protein sequence ID" value="CCX06124.1"/>
    <property type="molecule type" value="Genomic_DNA"/>
</dbReference>
<gene>
    <name evidence="8" type="ORF">PCON_05711</name>
</gene>
<name>U4L7L2_PYROM</name>
<evidence type="ECO:0000313" key="9">
    <source>
        <dbReference type="Proteomes" id="UP000018144"/>
    </source>
</evidence>
<keyword evidence="4" id="KW-0862">Zinc</keyword>
<evidence type="ECO:0000256" key="5">
    <source>
        <dbReference type="PROSITE-ProRule" id="PRU00042"/>
    </source>
</evidence>
<dbReference type="SUPFAM" id="SSF57667">
    <property type="entry name" value="beta-beta-alpha zinc fingers"/>
    <property type="match status" value="1"/>
</dbReference>
<sequence length="198" mass="22164">MFSNHNYQIWDKLLAPELQCVGGNTHHAMAFEYEEQLPTGSLSFQPNHFIHEPVMNDMETSHSSPGSTTSDSAPRHLSCPFYTADPSKYTKCKDKKFSYMCRVREHISTHTLPFVCDQCQRGFSSKFGLNRHRDTCPAPSGHMRKRKRGQGAASYDGGDVALHGFLTEAESVEDMVWILNGVPSVTSDQGAGADWTFQ</sequence>
<dbReference type="AlphaFoldDB" id="U4L7L2"/>
<keyword evidence="2" id="KW-0677">Repeat</keyword>
<keyword evidence="1" id="KW-0479">Metal-binding</keyword>
<dbReference type="Proteomes" id="UP000018144">
    <property type="component" value="Unassembled WGS sequence"/>
</dbReference>
<dbReference type="Gene3D" id="3.30.160.60">
    <property type="entry name" value="Classic Zinc Finger"/>
    <property type="match status" value="1"/>
</dbReference>
<dbReference type="InterPro" id="IPR013087">
    <property type="entry name" value="Znf_C2H2_type"/>
</dbReference>
<dbReference type="PROSITE" id="PS50157">
    <property type="entry name" value="ZINC_FINGER_C2H2_2"/>
    <property type="match status" value="1"/>
</dbReference>
<dbReference type="GO" id="GO:0008270">
    <property type="term" value="F:zinc ion binding"/>
    <property type="evidence" value="ECO:0007669"/>
    <property type="project" value="UniProtKB-KW"/>
</dbReference>
<evidence type="ECO:0000259" key="7">
    <source>
        <dbReference type="PROSITE" id="PS50157"/>
    </source>
</evidence>
<evidence type="ECO:0000256" key="4">
    <source>
        <dbReference type="ARBA" id="ARBA00022833"/>
    </source>
</evidence>